<reference evidence="9" key="1">
    <citation type="submission" date="2018-06" db="EMBL/GenBank/DDBJ databases">
        <title>Complete genome sequences of Mycoplasma anatis, M. anseris and M. cloacale type strains.</title>
        <authorList>
            <person name="Grozner D."/>
            <person name="Forro B."/>
            <person name="Sulyok K.M."/>
            <person name="Marton S."/>
            <person name="Kreizinger Z."/>
            <person name="Banyai K."/>
            <person name="Gyuranecz M."/>
        </authorList>
    </citation>
    <scope>NUCLEOTIDE SEQUENCE [LARGE SCALE GENOMIC DNA]</scope>
    <source>
        <strain evidence="9">NCTC 10199</strain>
    </source>
</reference>
<evidence type="ECO:0000313" key="9">
    <source>
        <dbReference type="Proteomes" id="UP000249865"/>
    </source>
</evidence>
<dbReference type="OrthoDB" id="9801679at2"/>
<dbReference type="InterPro" id="IPR049890">
    <property type="entry name" value="VlpA-F-like_signal"/>
</dbReference>
<sequence>MKKKWLLPSLAIAPIIATPMIAASCDNKGPINNQNLQKLTSTQIEQIKNSFVFELTEEGRQQNYRDVVELLKNKVNYYLSHQQFNAVQSDVELSKWVKLKWININDIQIGHNLKILFQVDSNTQLLKLKWEVSCEAFGTEGSGEETLEK</sequence>
<keyword evidence="4" id="KW-0677">Repeat</keyword>
<gene>
    <name evidence="8" type="ORF">DK849_00640</name>
</gene>
<keyword evidence="9" id="KW-1185">Reference proteome</keyword>
<comment type="subcellular location">
    <subcellularLocation>
        <location evidence="1">Cell membrane</location>
        <topology evidence="1">Lipid-anchor</topology>
    </subcellularLocation>
</comment>
<dbReference type="KEGG" id="mclo:DK849_00640"/>
<accession>A0A2Z4LLJ3</accession>
<dbReference type="GO" id="GO:0005886">
    <property type="term" value="C:plasma membrane"/>
    <property type="evidence" value="ECO:0007669"/>
    <property type="project" value="UniProtKB-SubCell"/>
</dbReference>
<evidence type="ECO:0000256" key="4">
    <source>
        <dbReference type="ARBA" id="ARBA00022737"/>
    </source>
</evidence>
<evidence type="ECO:0000256" key="2">
    <source>
        <dbReference type="ARBA" id="ARBA00022475"/>
    </source>
</evidence>
<dbReference type="NCBIfam" id="NF033817">
    <property type="entry name" value="Mplas_variab_LP"/>
    <property type="match status" value="1"/>
</dbReference>
<keyword evidence="3" id="KW-0732">Signal</keyword>
<keyword evidence="2" id="KW-1003">Cell membrane</keyword>
<dbReference type="RefSeq" id="WP_029329993.1">
    <property type="nucleotide sequence ID" value="NZ_CP030103.1"/>
</dbReference>
<organism evidence="8 9">
    <name type="scientific">Metamycoplasma cloacale</name>
    <dbReference type="NCBI Taxonomy" id="92401"/>
    <lineage>
        <taxon>Bacteria</taxon>
        <taxon>Bacillati</taxon>
        <taxon>Mycoplasmatota</taxon>
        <taxon>Mycoplasmoidales</taxon>
        <taxon>Metamycoplasmataceae</taxon>
        <taxon>Metamycoplasma</taxon>
    </lineage>
</organism>
<dbReference type="AlphaFoldDB" id="A0A2Z4LLJ3"/>
<keyword evidence="5" id="KW-0472">Membrane</keyword>
<evidence type="ECO:0000256" key="1">
    <source>
        <dbReference type="ARBA" id="ARBA00004193"/>
    </source>
</evidence>
<keyword evidence="6" id="KW-0564">Palmitate</keyword>
<evidence type="ECO:0000256" key="5">
    <source>
        <dbReference type="ARBA" id="ARBA00023136"/>
    </source>
</evidence>
<evidence type="ECO:0000256" key="7">
    <source>
        <dbReference type="ARBA" id="ARBA00023288"/>
    </source>
</evidence>
<dbReference type="Proteomes" id="UP000249865">
    <property type="component" value="Chromosome"/>
</dbReference>
<proteinExistence type="predicted"/>
<name>A0A2Z4LLJ3_9BACT</name>
<evidence type="ECO:0000256" key="3">
    <source>
        <dbReference type="ARBA" id="ARBA00022729"/>
    </source>
</evidence>
<dbReference type="PROSITE" id="PS51257">
    <property type="entry name" value="PROKAR_LIPOPROTEIN"/>
    <property type="match status" value="1"/>
</dbReference>
<evidence type="ECO:0000256" key="6">
    <source>
        <dbReference type="ARBA" id="ARBA00023139"/>
    </source>
</evidence>
<evidence type="ECO:0000313" key="8">
    <source>
        <dbReference type="EMBL" id="AWX42593.1"/>
    </source>
</evidence>
<keyword evidence="7" id="KW-0449">Lipoprotein</keyword>
<dbReference type="EMBL" id="CP030103">
    <property type="protein sequence ID" value="AWX42593.1"/>
    <property type="molecule type" value="Genomic_DNA"/>
</dbReference>
<protein>
    <submittedName>
        <fullName evidence="8">Uncharacterized protein</fullName>
    </submittedName>
</protein>